<dbReference type="EMBL" id="AP027081">
    <property type="protein sequence ID" value="BDU75670.1"/>
    <property type="molecule type" value="Genomic_DNA"/>
</dbReference>
<dbReference type="KEGG" id="msea:METESE_06280"/>
<dbReference type="RefSeq" id="WP_316411065.1">
    <property type="nucleotide sequence ID" value="NZ_AP027081.1"/>
</dbReference>
<dbReference type="Gene3D" id="2.60.120.1130">
    <property type="match status" value="1"/>
</dbReference>
<evidence type="ECO:0000313" key="2">
    <source>
        <dbReference type="Proteomes" id="UP001228113"/>
    </source>
</evidence>
<evidence type="ECO:0000313" key="1">
    <source>
        <dbReference type="EMBL" id="BDU75670.1"/>
    </source>
</evidence>
<protein>
    <recommendedName>
        <fullName evidence="3">DUF3857 domain-containing protein</fullName>
    </recommendedName>
</protein>
<name>A0AA48GU32_9BACT</name>
<gene>
    <name evidence="1" type="ORF">METESE_06280</name>
</gene>
<dbReference type="Gene3D" id="2.60.40.3140">
    <property type="match status" value="1"/>
</dbReference>
<proteinExistence type="predicted"/>
<dbReference type="AlphaFoldDB" id="A0AA48GU32"/>
<dbReference type="Proteomes" id="UP001228113">
    <property type="component" value="Chromosome"/>
</dbReference>
<reference evidence="1" key="1">
    <citation type="journal article" date="2023" name="Int. J. Syst. Evol. Microbiol.">
        <title>Mesoterricola silvestris gen. nov., sp. nov., Mesoterricola sediminis sp. nov., Geothrix oryzae sp. nov., Geothrix edaphica sp. nov., Geothrix rubra sp. nov., and Geothrix limicola sp. nov., six novel members of Acidobacteriota isolated from soils.</title>
        <authorList>
            <person name="Itoh H."/>
            <person name="Sugisawa Y."/>
            <person name="Mise K."/>
            <person name="Xu Z."/>
            <person name="Kuniyasu M."/>
            <person name="Ushijima N."/>
            <person name="Kawano K."/>
            <person name="Kobayashi E."/>
            <person name="Shiratori Y."/>
            <person name="Masuda Y."/>
            <person name="Senoo K."/>
        </authorList>
    </citation>
    <scope>NUCLEOTIDE SEQUENCE</scope>
    <source>
        <strain evidence="1">W786</strain>
    </source>
</reference>
<accession>A0AA48GU32</accession>
<sequence>MGARVVLAACIGLVLGAAEWAPLPPSVWELKEDPARGLKGAVVLESRMSFTGRAILHSARIRILSEAGRDAAEFDDFLPEAYDVEGRTVQRDGKVVPFEGRKDFKVKAIKGTEDRKVLIPPGVTSDCVVELRWSDYATVGEGNLPPSLGYSGEWLIGGRYPILEQTIEFWPGYHWNGLVLPGRTTAPEVSPDRRKYVFRNLPGREVPPYALRSLAGLPSVLAWRQPDLLLTASRGDSVRYWQAAVDTFWKPSYHDNVKKGRAFKAFATELTADLGPDPARAATLLLRRLDKRIRNVSLPTLAELSSLDIKAITGEAYDEARDLDRIIQRGAATGHQMGILCIALLEHAGLKPQLAFVKSRGRNLFLFDLPNVFQATNLLVGVPVANGEVLWMDPAMRYATPGLIHPTFQGWAALVVDTATWKASRGHIPIQPHTFNVASYKVTHTFGEGERSFTLKGEFSGLPEYLERLRFMSLSAAEQTRTLKESLEGSVPDCAIGSAQVLNATDPDRNVSITATGTLECPPGDTLTFDPFPGVPTPLYLPTAWPETRTERIILDHLGIHLATCEFTVPKGYALKAGQASQHQNAFGRVIFLVETKDTGDGLQAKAVLRVDLLQPTAAPEAYADFRTFMGWVDEACRRQIVLEKR</sequence>
<organism evidence="1 2">
    <name type="scientific">Mesoterricola sediminis</name>
    <dbReference type="NCBI Taxonomy" id="2927980"/>
    <lineage>
        <taxon>Bacteria</taxon>
        <taxon>Pseudomonadati</taxon>
        <taxon>Acidobacteriota</taxon>
        <taxon>Holophagae</taxon>
        <taxon>Holophagales</taxon>
        <taxon>Holophagaceae</taxon>
        <taxon>Mesoterricola</taxon>
    </lineage>
</organism>
<evidence type="ECO:0008006" key="3">
    <source>
        <dbReference type="Google" id="ProtNLM"/>
    </source>
</evidence>
<keyword evidence="2" id="KW-1185">Reference proteome</keyword>